<evidence type="ECO:0000313" key="4">
    <source>
        <dbReference type="Proteomes" id="UP000288246"/>
    </source>
</evidence>
<comment type="caution">
    <text evidence="3">The sequence shown here is derived from an EMBL/GenBank/DDBJ whole genome shotgun (WGS) entry which is preliminary data.</text>
</comment>
<reference evidence="3 4" key="1">
    <citation type="submission" date="2018-11" db="EMBL/GenBank/DDBJ databases">
        <title>Draft genome sequence of Cellulomonas takizawaensis strain TKZ-21.</title>
        <authorList>
            <person name="Yamamura H."/>
            <person name="Hayashi T."/>
            <person name="Hamada M."/>
            <person name="Serisawa Y."/>
            <person name="Matsuyama K."/>
            <person name="Nakagawa Y."/>
            <person name="Otoguro M."/>
            <person name="Yanagida F."/>
            <person name="Hayakawa M."/>
        </authorList>
    </citation>
    <scope>NUCLEOTIDE SEQUENCE [LARGE SCALE GENOMIC DNA]</scope>
    <source>
        <strain evidence="3 4">TKZ-21</strain>
    </source>
</reference>
<keyword evidence="2" id="KW-0812">Transmembrane</keyword>
<evidence type="ECO:0000256" key="2">
    <source>
        <dbReference type="SAM" id="Phobius"/>
    </source>
</evidence>
<name>A0A401UV31_9CELL</name>
<protein>
    <recommendedName>
        <fullName evidence="5">Hydrolytic protein</fullName>
    </recommendedName>
</protein>
<dbReference type="AlphaFoldDB" id="A0A401UV31"/>
<proteinExistence type="predicted"/>
<dbReference type="OrthoDB" id="3444343at2"/>
<keyword evidence="1" id="KW-0175">Coiled coil</keyword>
<keyword evidence="4" id="KW-1185">Reference proteome</keyword>
<dbReference type="Proteomes" id="UP000288246">
    <property type="component" value="Unassembled WGS sequence"/>
</dbReference>
<evidence type="ECO:0000256" key="1">
    <source>
        <dbReference type="SAM" id="Coils"/>
    </source>
</evidence>
<sequence length="442" mass="46652">MTTTAKLDSARVELSPGTEAVVPLQIRNTGDVVEGYRIEVLGAPAAWTTVEPAVIEGLYPGTTTTATVRFAPPRSAAVPAGTLDFGIRVVPFEHVDETVIPEGVVEVLPFLDTTAELLPRTSHGRSGARHRVALDNRGNVPVTVSLTAADDNGALAFRVRPQILAVNPGTVEFADVRVKPEKRLWRGPDVTMPFTVTAAAENTTPVLLDGAHVQVATIPKWFFKALLALLLLLALLALLWFTLLKPVIESAAKSSVEDEVAQAQEAAAAAQQAATSAQQASTGAGQAAAAAQEQVAQMEDLTQNFLPPTEILTPTTQRMTVQTPPSPTAVDADPFVVPDGGTFRLTDLVLNNPQGDFGRLLLTQTPAGGDPAVLFDVALENFRDNDFHFQTPIVLPSGTALTMSVICRAPGQPQNETSPPTQCDDALVFSGQLAVPAPPPAP</sequence>
<feature type="coiled-coil region" evidence="1">
    <location>
        <begin position="253"/>
        <end position="280"/>
    </location>
</feature>
<keyword evidence="2" id="KW-0472">Membrane</keyword>
<gene>
    <name evidence="3" type="ORF">CTKZ_00900</name>
</gene>
<evidence type="ECO:0000313" key="3">
    <source>
        <dbReference type="EMBL" id="GCD18528.1"/>
    </source>
</evidence>
<dbReference type="EMBL" id="BHYL01000008">
    <property type="protein sequence ID" value="GCD18528.1"/>
    <property type="molecule type" value="Genomic_DNA"/>
</dbReference>
<organism evidence="3 4">
    <name type="scientific">Cellulomonas algicola</name>
    <dbReference type="NCBI Taxonomy" id="2071633"/>
    <lineage>
        <taxon>Bacteria</taxon>
        <taxon>Bacillati</taxon>
        <taxon>Actinomycetota</taxon>
        <taxon>Actinomycetes</taxon>
        <taxon>Micrococcales</taxon>
        <taxon>Cellulomonadaceae</taxon>
        <taxon>Cellulomonas</taxon>
    </lineage>
</organism>
<keyword evidence="2" id="KW-1133">Transmembrane helix</keyword>
<evidence type="ECO:0008006" key="5">
    <source>
        <dbReference type="Google" id="ProtNLM"/>
    </source>
</evidence>
<accession>A0A401UV31</accession>
<feature type="transmembrane region" description="Helical" evidence="2">
    <location>
        <begin position="221"/>
        <end position="244"/>
    </location>
</feature>
<dbReference type="RefSeq" id="WP_124341082.1">
    <property type="nucleotide sequence ID" value="NZ_BHYL01000008.1"/>
</dbReference>